<comment type="caution">
    <text evidence="1">The sequence shown here is derived from an EMBL/GenBank/DDBJ whole genome shotgun (WGS) entry which is preliminary data.</text>
</comment>
<evidence type="ECO:0000313" key="1">
    <source>
        <dbReference type="EMBL" id="CAK1545497.1"/>
    </source>
</evidence>
<proteinExistence type="predicted"/>
<reference evidence="1 2" key="1">
    <citation type="submission" date="2023-11" db="EMBL/GenBank/DDBJ databases">
        <authorList>
            <person name="Okamura Y."/>
        </authorList>
    </citation>
    <scope>NUCLEOTIDE SEQUENCE [LARGE SCALE GENOMIC DNA]</scope>
</reference>
<keyword evidence="2" id="KW-1185">Reference proteome</keyword>
<name>A0AAV1JAE3_9NEOP</name>
<evidence type="ECO:0000313" key="2">
    <source>
        <dbReference type="Proteomes" id="UP001497472"/>
    </source>
</evidence>
<dbReference type="Proteomes" id="UP001497472">
    <property type="component" value="Unassembled WGS sequence"/>
</dbReference>
<organism evidence="1 2">
    <name type="scientific">Leptosia nina</name>
    <dbReference type="NCBI Taxonomy" id="320188"/>
    <lineage>
        <taxon>Eukaryota</taxon>
        <taxon>Metazoa</taxon>
        <taxon>Ecdysozoa</taxon>
        <taxon>Arthropoda</taxon>
        <taxon>Hexapoda</taxon>
        <taxon>Insecta</taxon>
        <taxon>Pterygota</taxon>
        <taxon>Neoptera</taxon>
        <taxon>Endopterygota</taxon>
        <taxon>Lepidoptera</taxon>
        <taxon>Glossata</taxon>
        <taxon>Ditrysia</taxon>
        <taxon>Papilionoidea</taxon>
        <taxon>Pieridae</taxon>
        <taxon>Pierinae</taxon>
        <taxon>Leptosia</taxon>
    </lineage>
</organism>
<dbReference type="EMBL" id="CAVLEF010000007">
    <property type="protein sequence ID" value="CAK1545497.1"/>
    <property type="molecule type" value="Genomic_DNA"/>
</dbReference>
<gene>
    <name evidence="1" type="ORF">LNINA_LOCUS5142</name>
</gene>
<protein>
    <submittedName>
        <fullName evidence="1">Uncharacterized protein</fullName>
    </submittedName>
</protein>
<dbReference type="AlphaFoldDB" id="A0AAV1JAE3"/>
<accession>A0AAV1JAE3</accession>
<sequence length="96" mass="11186">MKSTEQVFEEKGSMEDYFKSKMAALKTKKNIELPKTDDNEENPDFVFQGFALDTDDTTDKVKTVSFYNNDNDEVQELTTVDYTIKKKSKKNKKEKI</sequence>